<organism evidence="3 4">
    <name type="scientific">Acer yangbiense</name>
    <dbReference type="NCBI Taxonomy" id="1000413"/>
    <lineage>
        <taxon>Eukaryota</taxon>
        <taxon>Viridiplantae</taxon>
        <taxon>Streptophyta</taxon>
        <taxon>Embryophyta</taxon>
        <taxon>Tracheophyta</taxon>
        <taxon>Spermatophyta</taxon>
        <taxon>Magnoliopsida</taxon>
        <taxon>eudicotyledons</taxon>
        <taxon>Gunneridae</taxon>
        <taxon>Pentapetalae</taxon>
        <taxon>rosids</taxon>
        <taxon>malvids</taxon>
        <taxon>Sapindales</taxon>
        <taxon>Sapindaceae</taxon>
        <taxon>Hippocastanoideae</taxon>
        <taxon>Acereae</taxon>
        <taxon>Acer</taxon>
    </lineage>
</organism>
<keyword evidence="4" id="KW-1185">Reference proteome</keyword>
<feature type="region of interest" description="Disordered" evidence="2">
    <location>
        <begin position="39"/>
        <end position="84"/>
    </location>
</feature>
<dbReference type="Gene3D" id="1.10.150.240">
    <property type="entry name" value="Putative phosphatase, domain 2"/>
    <property type="match status" value="1"/>
</dbReference>
<sequence length="628" mass="70043">MFCALYMQMALFPWKVSNGEKSSAYYNSLMLEDVVREDHNHHDAEDRDDREDAMEEGAASIPQSKTRTRITRSRNSDEPTSKKRLFHGGVSKLKTSVPYTIPELYTSIAQLVTQEIKESDERMKSWITKEIGKIAPERKEKDLDEGRASSHKAMDDMVEDMMSPSHNFFDREKVEKDLNKEVVEEVENVVENAEVEKGDDKEEIENVVGKEAGLDNVVGEAYGHEKTIHTDEMGDQHSSLAVAQITVKNFAMETASCSLLNSPRFSSPTINYINPNKFYHENPPRNYTNFCLVPSFPIAFSRNYASPRKFLDVHGFTAFSSTSGHDNRNPSQELAVLLEIDGVLVDAYRLGNRQAFNTAFQKLGLDCANWTPPIYSDLLRKSAGDEERMLILYFNRIGWPTSLPTSEKETFVKSVLREKKNAMDEILISESLTLRPGVEDFIDDACNEEIPVIVLTSYSKSGDKIARSMVDKLGYERTSKVKIVGNEEVEQSLYGQLVLGKRVPSGLDEQLAKEVIKAASAQKLKIAEEVASMLKLSVDIDTSSPESLEKIVAALHAGAEYAGKPIHNCILIAGSQSGVAGAHQVGMPYIVLRSSLTSRAEFPEANAVMDGFGGADLTISKLLQRQWS</sequence>
<accession>A0A5C7GU17</accession>
<evidence type="ECO:0000313" key="3">
    <source>
        <dbReference type="EMBL" id="TXG48284.1"/>
    </source>
</evidence>
<evidence type="ECO:0000313" key="4">
    <source>
        <dbReference type="Proteomes" id="UP000323000"/>
    </source>
</evidence>
<name>A0A5C7GU17_9ROSI</name>
<dbReference type="AlphaFoldDB" id="A0A5C7GU17"/>
<comment type="caution">
    <text evidence="3">The sequence shown here is derived from an EMBL/GenBank/DDBJ whole genome shotgun (WGS) entry which is preliminary data.</text>
</comment>
<dbReference type="Proteomes" id="UP000323000">
    <property type="component" value="Chromosome 13"/>
</dbReference>
<protein>
    <recommendedName>
        <fullName evidence="5">Haloacid dehalogenase-like hydrolase domain-containing protein</fullName>
    </recommendedName>
</protein>
<dbReference type="InterPro" id="IPR036412">
    <property type="entry name" value="HAD-like_sf"/>
</dbReference>
<reference evidence="4" key="1">
    <citation type="journal article" date="2019" name="Gigascience">
        <title>De novo genome assembly of the endangered Acer yangbiense, a plant species with extremely small populations endemic to Yunnan Province, China.</title>
        <authorList>
            <person name="Yang J."/>
            <person name="Wariss H.M."/>
            <person name="Tao L."/>
            <person name="Zhang R."/>
            <person name="Yun Q."/>
            <person name="Hollingsworth P."/>
            <person name="Dao Z."/>
            <person name="Luo G."/>
            <person name="Guo H."/>
            <person name="Ma Y."/>
            <person name="Sun W."/>
        </authorList>
    </citation>
    <scope>NUCLEOTIDE SEQUENCE [LARGE SCALE GENOMIC DNA]</scope>
    <source>
        <strain evidence="4">cv. Malutang</strain>
    </source>
</reference>
<dbReference type="InterPro" id="IPR044999">
    <property type="entry name" value="CbbY-like"/>
</dbReference>
<keyword evidence="1" id="KW-0175">Coiled coil</keyword>
<dbReference type="OrthoDB" id="545219at2759"/>
<feature type="coiled-coil region" evidence="1">
    <location>
        <begin position="176"/>
        <end position="203"/>
    </location>
</feature>
<dbReference type="InterPro" id="IPR023198">
    <property type="entry name" value="PGP-like_dom2"/>
</dbReference>
<dbReference type="GO" id="GO:0016787">
    <property type="term" value="F:hydrolase activity"/>
    <property type="evidence" value="ECO:0007669"/>
    <property type="project" value="InterPro"/>
</dbReference>
<gene>
    <name evidence="3" type="ORF">EZV62_027578</name>
</gene>
<proteinExistence type="predicted"/>
<evidence type="ECO:0000256" key="1">
    <source>
        <dbReference type="SAM" id="Coils"/>
    </source>
</evidence>
<dbReference type="PANTHER" id="PTHR42896">
    <property type="entry name" value="XYLULOSE-1,5-BISPHOSPHATE (XUBP) PHOSPHATASE"/>
    <property type="match status" value="1"/>
</dbReference>
<dbReference type="Gene3D" id="3.40.50.1000">
    <property type="entry name" value="HAD superfamily/HAD-like"/>
    <property type="match status" value="1"/>
</dbReference>
<dbReference type="SUPFAM" id="SSF56784">
    <property type="entry name" value="HAD-like"/>
    <property type="match status" value="1"/>
</dbReference>
<evidence type="ECO:0008006" key="5">
    <source>
        <dbReference type="Google" id="ProtNLM"/>
    </source>
</evidence>
<dbReference type="PANTHER" id="PTHR42896:SF3">
    <property type="entry name" value="PROTEIN, PUTATIVE, EXPRESSED-RELATED"/>
    <property type="match status" value="1"/>
</dbReference>
<evidence type="ECO:0000256" key="2">
    <source>
        <dbReference type="SAM" id="MobiDB-lite"/>
    </source>
</evidence>
<dbReference type="EMBL" id="VAHF01000013">
    <property type="protein sequence ID" value="TXG48284.1"/>
    <property type="molecule type" value="Genomic_DNA"/>
</dbReference>
<dbReference type="InterPro" id="IPR023214">
    <property type="entry name" value="HAD_sf"/>
</dbReference>